<sequence length="154" mass="17428">MIAVPFFFLIFGLLEICVIFIMSSVLEHGINEAARGIRTGQLQQTADFERDDFEKVICAEIFDMFQCEGKIQIDVKTFDDFASTSNPSPINDDGELDTTSFDFDPGEANDIVVVRVFYEWELMTPILSAPLANLKDNKRLLQSTVVFRNEPFGN</sequence>
<evidence type="ECO:0008006" key="4">
    <source>
        <dbReference type="Google" id="ProtNLM"/>
    </source>
</evidence>
<organism evidence="2 3">
    <name type="scientific">Henriciella pelagia</name>
    <dbReference type="NCBI Taxonomy" id="1977912"/>
    <lineage>
        <taxon>Bacteria</taxon>
        <taxon>Pseudomonadati</taxon>
        <taxon>Pseudomonadota</taxon>
        <taxon>Alphaproteobacteria</taxon>
        <taxon>Hyphomonadales</taxon>
        <taxon>Hyphomonadaceae</taxon>
        <taxon>Henriciella</taxon>
    </lineage>
</organism>
<name>A0ABQ1JJA5_9PROT</name>
<feature type="transmembrane region" description="Helical" evidence="1">
    <location>
        <begin position="6"/>
        <end position="26"/>
    </location>
</feature>
<reference evidence="3" key="1">
    <citation type="journal article" date="2019" name="Int. J. Syst. Evol. Microbiol.">
        <title>The Global Catalogue of Microorganisms (GCM) 10K type strain sequencing project: providing services to taxonomists for standard genome sequencing and annotation.</title>
        <authorList>
            <consortium name="The Broad Institute Genomics Platform"/>
            <consortium name="The Broad Institute Genome Sequencing Center for Infectious Disease"/>
            <person name="Wu L."/>
            <person name="Ma J."/>
        </authorList>
    </citation>
    <scope>NUCLEOTIDE SEQUENCE [LARGE SCALE GENOMIC DNA]</scope>
    <source>
        <strain evidence="3">CGMCC 1.15928</strain>
    </source>
</reference>
<protein>
    <recommendedName>
        <fullName evidence="4">Pilus assembly protein</fullName>
    </recommendedName>
</protein>
<keyword evidence="3" id="KW-1185">Reference proteome</keyword>
<dbReference type="Proteomes" id="UP000628854">
    <property type="component" value="Unassembled WGS sequence"/>
</dbReference>
<evidence type="ECO:0000313" key="3">
    <source>
        <dbReference type="Proteomes" id="UP000628854"/>
    </source>
</evidence>
<gene>
    <name evidence="2" type="ORF">GCM10011503_18910</name>
</gene>
<comment type="caution">
    <text evidence="2">The sequence shown here is derived from an EMBL/GenBank/DDBJ whole genome shotgun (WGS) entry which is preliminary data.</text>
</comment>
<keyword evidence="1" id="KW-0812">Transmembrane</keyword>
<dbReference type="EMBL" id="BMKF01000002">
    <property type="protein sequence ID" value="GGB70454.1"/>
    <property type="molecule type" value="Genomic_DNA"/>
</dbReference>
<evidence type="ECO:0000256" key="1">
    <source>
        <dbReference type="SAM" id="Phobius"/>
    </source>
</evidence>
<accession>A0ABQ1JJA5</accession>
<keyword evidence="1" id="KW-0472">Membrane</keyword>
<keyword evidence="1" id="KW-1133">Transmembrane helix</keyword>
<proteinExistence type="predicted"/>
<evidence type="ECO:0000313" key="2">
    <source>
        <dbReference type="EMBL" id="GGB70454.1"/>
    </source>
</evidence>